<dbReference type="STRING" id="695939.SAMN00790413_02082"/>
<feature type="domain" description="GGDEF" evidence="2">
    <location>
        <begin position="243"/>
        <end position="376"/>
    </location>
</feature>
<evidence type="ECO:0000313" key="3">
    <source>
        <dbReference type="EMBL" id="SMB93699.1"/>
    </source>
</evidence>
<keyword evidence="4" id="KW-1185">Reference proteome</keyword>
<name>A0A1W1VJZ6_9DEIO</name>
<evidence type="ECO:0000313" key="4">
    <source>
        <dbReference type="Proteomes" id="UP000192582"/>
    </source>
</evidence>
<dbReference type="NCBIfam" id="TIGR00254">
    <property type="entry name" value="GGDEF"/>
    <property type="match status" value="1"/>
</dbReference>
<proteinExistence type="predicted"/>
<dbReference type="InterPro" id="IPR029787">
    <property type="entry name" value="Nucleotide_cyclase"/>
</dbReference>
<accession>A0A1W1VJZ6</accession>
<dbReference type="PROSITE" id="PS50883">
    <property type="entry name" value="EAL"/>
    <property type="match status" value="1"/>
</dbReference>
<dbReference type="SUPFAM" id="SSF141868">
    <property type="entry name" value="EAL domain-like"/>
    <property type="match status" value="1"/>
</dbReference>
<dbReference type="SUPFAM" id="SSF55073">
    <property type="entry name" value="Nucleotide cyclase"/>
    <property type="match status" value="1"/>
</dbReference>
<dbReference type="Gene3D" id="3.30.450.40">
    <property type="match status" value="1"/>
</dbReference>
<dbReference type="RefSeq" id="WP_084049418.1">
    <property type="nucleotide sequence ID" value="NZ_FWWU01000009.1"/>
</dbReference>
<gene>
    <name evidence="3" type="ORF">SAMN00790413_02082</name>
</gene>
<dbReference type="Gene3D" id="3.20.20.450">
    <property type="entry name" value="EAL domain"/>
    <property type="match status" value="1"/>
</dbReference>
<dbReference type="InterPro" id="IPR000160">
    <property type="entry name" value="GGDEF_dom"/>
</dbReference>
<dbReference type="SMART" id="SM00267">
    <property type="entry name" value="GGDEF"/>
    <property type="match status" value="1"/>
</dbReference>
<feature type="domain" description="EAL" evidence="1">
    <location>
        <begin position="385"/>
        <end position="637"/>
    </location>
</feature>
<dbReference type="InterPro" id="IPR035919">
    <property type="entry name" value="EAL_sf"/>
</dbReference>
<dbReference type="PANTHER" id="PTHR44757">
    <property type="entry name" value="DIGUANYLATE CYCLASE DGCP"/>
    <property type="match status" value="1"/>
</dbReference>
<dbReference type="InterPro" id="IPR043128">
    <property type="entry name" value="Rev_trsase/Diguanyl_cyclase"/>
</dbReference>
<dbReference type="PANTHER" id="PTHR44757:SF2">
    <property type="entry name" value="BIOFILM ARCHITECTURE MAINTENANCE PROTEIN MBAA"/>
    <property type="match status" value="1"/>
</dbReference>
<evidence type="ECO:0000259" key="1">
    <source>
        <dbReference type="PROSITE" id="PS50883"/>
    </source>
</evidence>
<dbReference type="InterPro" id="IPR052155">
    <property type="entry name" value="Biofilm_reg_signaling"/>
</dbReference>
<dbReference type="InterPro" id="IPR003018">
    <property type="entry name" value="GAF"/>
</dbReference>
<dbReference type="Pfam" id="PF00990">
    <property type="entry name" value="GGDEF"/>
    <property type="match status" value="1"/>
</dbReference>
<dbReference type="InterPro" id="IPR029016">
    <property type="entry name" value="GAF-like_dom_sf"/>
</dbReference>
<dbReference type="PROSITE" id="PS50887">
    <property type="entry name" value="GGDEF"/>
    <property type="match status" value="1"/>
</dbReference>
<reference evidence="3 4" key="1">
    <citation type="submission" date="2017-04" db="EMBL/GenBank/DDBJ databases">
        <authorList>
            <person name="Afonso C.L."/>
            <person name="Miller P.J."/>
            <person name="Scott M.A."/>
            <person name="Spackman E."/>
            <person name="Goraichik I."/>
            <person name="Dimitrov K.M."/>
            <person name="Suarez D.L."/>
            <person name="Swayne D.E."/>
        </authorList>
    </citation>
    <scope>NUCLEOTIDE SEQUENCE [LARGE SCALE GENOMIC DNA]</scope>
    <source>
        <strain evidence="3 4">KR-140</strain>
    </source>
</reference>
<protein>
    <submittedName>
        <fullName evidence="3">Diguanylate cyclase (GGDEF) domain-containing protein</fullName>
    </submittedName>
</protein>
<dbReference type="Pfam" id="PF00563">
    <property type="entry name" value="EAL"/>
    <property type="match status" value="1"/>
</dbReference>
<dbReference type="EMBL" id="FWWU01000009">
    <property type="protein sequence ID" value="SMB93699.1"/>
    <property type="molecule type" value="Genomic_DNA"/>
</dbReference>
<dbReference type="Gene3D" id="3.30.70.270">
    <property type="match status" value="1"/>
</dbReference>
<dbReference type="AlphaFoldDB" id="A0A1W1VJZ6"/>
<dbReference type="CDD" id="cd01949">
    <property type="entry name" value="GGDEF"/>
    <property type="match status" value="1"/>
</dbReference>
<dbReference type="Proteomes" id="UP000192582">
    <property type="component" value="Unassembled WGS sequence"/>
</dbReference>
<dbReference type="InterPro" id="IPR001633">
    <property type="entry name" value="EAL_dom"/>
</dbReference>
<dbReference type="Pfam" id="PF13185">
    <property type="entry name" value="GAF_2"/>
    <property type="match status" value="1"/>
</dbReference>
<organism evidence="3 4">
    <name type="scientific">Deinococcus hopiensis KR-140</name>
    <dbReference type="NCBI Taxonomy" id="695939"/>
    <lineage>
        <taxon>Bacteria</taxon>
        <taxon>Thermotogati</taxon>
        <taxon>Deinococcota</taxon>
        <taxon>Deinococci</taxon>
        <taxon>Deinococcales</taxon>
        <taxon>Deinococcaceae</taxon>
        <taxon>Deinococcus</taxon>
    </lineage>
</organism>
<dbReference type="FunFam" id="3.30.70.270:FF:000001">
    <property type="entry name" value="Diguanylate cyclase domain protein"/>
    <property type="match status" value="1"/>
</dbReference>
<dbReference type="SUPFAM" id="SSF55781">
    <property type="entry name" value="GAF domain-like"/>
    <property type="match status" value="1"/>
</dbReference>
<evidence type="ECO:0000259" key="2">
    <source>
        <dbReference type="PROSITE" id="PS50887"/>
    </source>
</evidence>
<dbReference type="OrthoDB" id="23692at2"/>
<dbReference type="CDD" id="cd01948">
    <property type="entry name" value="EAL"/>
    <property type="match status" value="1"/>
</dbReference>
<sequence length="637" mass="68657">MPERPAQDPWLFSSMSQHLQQVTEALVAASSHVAAGALILQATLGVVPARSAALLVDGDGGLEIGTLHGDEARLRPLWEEDSLDGLSPALQALGTGTPLFFEQGLPGGAAGAGAALPVVLEGQSLGVIVLAFGEPHAFAPDERACLRILAGQCALALGRIRLAQQLEQQVQERTHALHLANIKLQAASAGLEAKVRERTAELEAILSQLAYQARHDALTGLPTRWFFEEELVRSIALARTQGRSLLVMFVDLDGFKLVNDTLGHAVGDALLREVARRLGQAAPRHATVARMSGDEFTILIEERLTQAEVVETAHRVRTALEQPYLLGNVTAHITASIGVSLYPDDGSDADTLLRHADTAMYQAKHGGKNDIRFFTQEMNASEQHRSRLAVDIRGALAGGELSVQYQPQFDATGRRVVAFEALLRWDHPRLGRVSPEQFVPLLEDTGLIVPVGEWTLGEVCRQNAAWRAAGLRPVRVAVNVSMKQFARHDFLWMVQMALKQHGLEGDALELELTERLAVEDLDGTRQIIHELRAMGVTIVMDDFGTGHSALSSLLRLPLDLLKVDRTLLHELGAAPGARHVIGAVVSMAQALGIRVIAEGVESPAELITVSGMAFERLQGFLLGGPVGGEAAAQYLLP</sequence>
<dbReference type="SMART" id="SM00052">
    <property type="entry name" value="EAL"/>
    <property type="match status" value="1"/>
</dbReference>